<proteinExistence type="predicted"/>
<accession>A0A7H8QKK3</accession>
<reference evidence="2" key="1">
    <citation type="submission" date="2020-06" db="EMBL/GenBank/DDBJ databases">
        <title>A chromosome-scale genome assembly of Talaromyces rugulosus W13939.</title>
        <authorList>
            <person name="Wang B."/>
            <person name="Guo L."/>
            <person name="Ye K."/>
            <person name="Wang L."/>
        </authorList>
    </citation>
    <scope>NUCLEOTIDE SEQUENCE [LARGE SCALE GENOMIC DNA]</scope>
    <source>
        <strain evidence="2">W13939</strain>
    </source>
</reference>
<dbReference type="OrthoDB" id="4227155at2759"/>
<dbReference type="InterPro" id="IPR036770">
    <property type="entry name" value="Ankyrin_rpt-contain_sf"/>
</dbReference>
<dbReference type="EMBL" id="CP055898">
    <property type="protein sequence ID" value="QKX54469.1"/>
    <property type="molecule type" value="Genomic_DNA"/>
</dbReference>
<dbReference type="KEGG" id="trg:TRUGW13939_01555"/>
<dbReference type="Proteomes" id="UP000509510">
    <property type="component" value="Chromosome I"/>
</dbReference>
<dbReference type="RefSeq" id="XP_035340648.1">
    <property type="nucleotide sequence ID" value="XM_035484755.1"/>
</dbReference>
<evidence type="ECO:0000313" key="2">
    <source>
        <dbReference type="Proteomes" id="UP000509510"/>
    </source>
</evidence>
<dbReference type="Gene3D" id="1.25.40.20">
    <property type="entry name" value="Ankyrin repeat-containing domain"/>
    <property type="match status" value="1"/>
</dbReference>
<dbReference type="GeneID" id="55989066"/>
<sequence length="705" mass="79931">MRPVQELVDNGADVNSVAKDGRTILSMALERRSFNLVERFLKEGATILGSLEFLFKERDWNSQTNVYLDVPTWDVFDWLQTEVSGIRDLLKMVILTGFSYKAQMQSCEDYILQRWGLRGIENLSNLVEELKNGPVIFPKFTTGTSISRVENEQTWSIKGSKENVIDTIEQICWLLCVFRNSEQSRGLSVTCPRLRLANNLNSSGFRSSATHSIELSRETYSFDEGAEEICWLKLLRGATVAVGFPVRPRKAGIGLEIPFALLLRFAEISISMEFDGGVLLVGPSAVIFPVQKVEDGVQWHFVEASSASEAIKEIGLATKWTRECDMNELSQKRAYLGYCSHATVLLGTRNLVLSQTVKPSGCLPEPQLRIQAAREGTTSIGLSISGIFHATIQGKWKVDRGVQVSLAENRDIEDRLMRARRRATLIYDHSKDRGWHVSELTFIVHLALSYLNQEEEAYDFIKRYWSVELYKKLEDGQMKTFGMVIKDIMRELESLQTADNLRKAAMNRSFRFSLRSNRSLLGWHFSDLVSRTETANQREVRLEKNIPAWAMLGDLEDTLVILGSDFGDLIQPNTKVPSGWETIPQQAGLLAATSSSIAQLLQSKFLTSFTEEETTQCEGLVWYRPTTHPDCNQFCNGSCMVIQEIMRENDKPCTEKKTPRKLQQDGAVVFGRASLYHKYLERQAVRPSRMKQFKNAFLGDTEPNC</sequence>
<dbReference type="AlphaFoldDB" id="A0A7H8QKK3"/>
<evidence type="ECO:0000313" key="1">
    <source>
        <dbReference type="EMBL" id="QKX54469.1"/>
    </source>
</evidence>
<keyword evidence="2" id="KW-1185">Reference proteome</keyword>
<dbReference type="SUPFAM" id="SSF48403">
    <property type="entry name" value="Ankyrin repeat"/>
    <property type="match status" value="1"/>
</dbReference>
<organism evidence="1 2">
    <name type="scientific">Talaromyces rugulosus</name>
    <name type="common">Penicillium rugulosum</name>
    <dbReference type="NCBI Taxonomy" id="121627"/>
    <lineage>
        <taxon>Eukaryota</taxon>
        <taxon>Fungi</taxon>
        <taxon>Dikarya</taxon>
        <taxon>Ascomycota</taxon>
        <taxon>Pezizomycotina</taxon>
        <taxon>Eurotiomycetes</taxon>
        <taxon>Eurotiomycetidae</taxon>
        <taxon>Eurotiales</taxon>
        <taxon>Trichocomaceae</taxon>
        <taxon>Talaromyces</taxon>
        <taxon>Talaromyces sect. Islandici</taxon>
    </lineage>
</organism>
<name>A0A7H8QKK3_TALRU</name>
<gene>
    <name evidence="1" type="ORF">TRUGW13939_01555</name>
</gene>
<protein>
    <submittedName>
        <fullName evidence="1">Uncharacterized protein</fullName>
    </submittedName>
</protein>